<dbReference type="InterPro" id="IPR055518">
    <property type="entry name" value="DUF7092"/>
</dbReference>
<evidence type="ECO:0000256" key="2">
    <source>
        <dbReference type="ARBA" id="ARBA00022723"/>
    </source>
</evidence>
<keyword evidence="5 6" id="KW-0482">Metalloprotease</keyword>
<evidence type="ECO:0000256" key="4">
    <source>
        <dbReference type="ARBA" id="ARBA00022833"/>
    </source>
</evidence>
<proteinExistence type="inferred from homology"/>
<accession>A0A5C4RRN5</accession>
<keyword evidence="8" id="KW-0812">Transmembrane</keyword>
<dbReference type="CDD" id="cd07332">
    <property type="entry name" value="M48C_Oma1_like"/>
    <property type="match status" value="1"/>
</dbReference>
<dbReference type="GO" id="GO:0004222">
    <property type="term" value="F:metalloendopeptidase activity"/>
    <property type="evidence" value="ECO:0007669"/>
    <property type="project" value="InterPro"/>
</dbReference>
<dbReference type="GO" id="GO:0046872">
    <property type="term" value="F:metal ion binding"/>
    <property type="evidence" value="ECO:0007669"/>
    <property type="project" value="UniProtKB-KW"/>
</dbReference>
<evidence type="ECO:0000256" key="1">
    <source>
        <dbReference type="ARBA" id="ARBA00022670"/>
    </source>
</evidence>
<feature type="domain" description="DUF7092" evidence="10">
    <location>
        <begin position="5"/>
        <end position="49"/>
    </location>
</feature>
<protein>
    <submittedName>
        <fullName evidence="11">M48 family metallopeptidase</fullName>
    </submittedName>
</protein>
<dbReference type="Proteomes" id="UP000305760">
    <property type="component" value="Unassembled WGS sequence"/>
</dbReference>
<name>A0A5C4RRN5_9GAMM</name>
<dbReference type="OrthoDB" id="9810445at2"/>
<evidence type="ECO:0000259" key="9">
    <source>
        <dbReference type="Pfam" id="PF01435"/>
    </source>
</evidence>
<gene>
    <name evidence="11" type="ORF">E1B00_10955</name>
</gene>
<dbReference type="Pfam" id="PF01435">
    <property type="entry name" value="Peptidase_M48"/>
    <property type="match status" value="1"/>
</dbReference>
<evidence type="ECO:0000313" key="12">
    <source>
        <dbReference type="Proteomes" id="UP000305760"/>
    </source>
</evidence>
<feature type="domain" description="Peptidase M48" evidence="9">
    <location>
        <begin position="161"/>
        <end position="307"/>
    </location>
</feature>
<keyword evidence="4 6" id="KW-0862">Zinc</keyword>
<evidence type="ECO:0000256" key="3">
    <source>
        <dbReference type="ARBA" id="ARBA00022801"/>
    </source>
</evidence>
<comment type="cofactor">
    <cofactor evidence="6">
        <name>Zn(2+)</name>
        <dbReference type="ChEBI" id="CHEBI:29105"/>
    </cofactor>
    <text evidence="6">Binds 1 zinc ion per subunit.</text>
</comment>
<keyword evidence="1 6" id="KW-0645">Protease</keyword>
<dbReference type="GO" id="GO:0051603">
    <property type="term" value="P:proteolysis involved in protein catabolic process"/>
    <property type="evidence" value="ECO:0007669"/>
    <property type="project" value="TreeGrafter"/>
</dbReference>
<evidence type="ECO:0000256" key="5">
    <source>
        <dbReference type="ARBA" id="ARBA00023049"/>
    </source>
</evidence>
<dbReference type="PANTHER" id="PTHR22726:SF1">
    <property type="entry name" value="METALLOENDOPEPTIDASE OMA1, MITOCHONDRIAL"/>
    <property type="match status" value="1"/>
</dbReference>
<keyword evidence="12" id="KW-1185">Reference proteome</keyword>
<evidence type="ECO:0000256" key="8">
    <source>
        <dbReference type="SAM" id="Phobius"/>
    </source>
</evidence>
<evidence type="ECO:0000259" key="10">
    <source>
        <dbReference type="Pfam" id="PF23368"/>
    </source>
</evidence>
<keyword evidence="2" id="KW-0479">Metal-binding</keyword>
<keyword evidence="3 6" id="KW-0378">Hydrolase</keyword>
<comment type="caution">
    <text evidence="11">The sequence shown here is derived from an EMBL/GenBank/DDBJ whole genome shotgun (WGS) entry which is preliminary data.</text>
</comment>
<organism evidence="11 12">
    <name type="scientific">Arenimonas terrae</name>
    <dbReference type="NCBI Taxonomy" id="2546226"/>
    <lineage>
        <taxon>Bacteria</taxon>
        <taxon>Pseudomonadati</taxon>
        <taxon>Pseudomonadota</taxon>
        <taxon>Gammaproteobacteria</taxon>
        <taxon>Lysobacterales</taxon>
        <taxon>Lysobacteraceae</taxon>
        <taxon>Arenimonas</taxon>
    </lineage>
</organism>
<keyword evidence="8" id="KW-1133">Transmembrane helix</keyword>
<evidence type="ECO:0000256" key="7">
    <source>
        <dbReference type="SAM" id="MobiDB-lite"/>
    </source>
</evidence>
<feature type="transmembrane region" description="Helical" evidence="8">
    <location>
        <begin position="67"/>
        <end position="91"/>
    </location>
</feature>
<dbReference type="Gene3D" id="3.30.2010.10">
    <property type="entry name" value="Metalloproteases ('zincins'), catalytic domain"/>
    <property type="match status" value="1"/>
</dbReference>
<feature type="region of interest" description="Disordered" evidence="7">
    <location>
        <begin position="299"/>
        <end position="334"/>
    </location>
</feature>
<keyword evidence="8" id="KW-0472">Membrane</keyword>
<dbReference type="EMBL" id="SMDR01000002">
    <property type="protein sequence ID" value="TNJ33840.1"/>
    <property type="molecule type" value="Genomic_DNA"/>
</dbReference>
<reference evidence="11 12" key="1">
    <citation type="submission" date="2019-03" db="EMBL/GenBank/DDBJ databases">
        <title>Arenimonas daejeonensis sp. nov., isolated from compost.</title>
        <authorList>
            <person name="Jeon C.O."/>
        </authorList>
    </citation>
    <scope>NUCLEOTIDE SEQUENCE [LARGE SCALE GENOMIC DNA]</scope>
    <source>
        <strain evidence="11 12">R29</strain>
    </source>
</reference>
<dbReference type="InterPro" id="IPR001915">
    <property type="entry name" value="Peptidase_M48"/>
</dbReference>
<dbReference type="Pfam" id="PF23368">
    <property type="entry name" value="DUF7092"/>
    <property type="match status" value="1"/>
</dbReference>
<evidence type="ECO:0000313" key="11">
    <source>
        <dbReference type="EMBL" id="TNJ33840.1"/>
    </source>
</evidence>
<sequence length="334" mass="36492">MDSEGESMEFAAAELTLSPRLGRTVRVLRLPGEGQLQLADSPLLDQWLPTPSRIEGWADWLERRRSAAIGAGIATVLGVVLFFEFALPWMANRLAPVMPRAMERTISDQAMALLDHTQLQPSKLPAERRLALQLVFKDLTRGLPRELDYRLSFRDAPELGPNAFALPDGHVVVTDQLVQLVGEHEDELVAVLAHEAGHHEHRHGMRQALQSSAVVVVAGFLFGDLSGTGSLSVSIPVLLLESGFSRDHEREADRFAFGLLDKHRRSPADFARAMRRLSAHYGERDFGAISYLSTHPPSAERVEAAERAAGLAPGDPAAMPAPVERKGKKSSSGG</sequence>
<dbReference type="AlphaFoldDB" id="A0A5C4RRN5"/>
<dbReference type="PANTHER" id="PTHR22726">
    <property type="entry name" value="METALLOENDOPEPTIDASE OMA1"/>
    <property type="match status" value="1"/>
</dbReference>
<dbReference type="InterPro" id="IPR051156">
    <property type="entry name" value="Mito/Outer_Membr_Metalloprot"/>
</dbReference>
<evidence type="ECO:0000256" key="6">
    <source>
        <dbReference type="RuleBase" id="RU003983"/>
    </source>
</evidence>
<comment type="similarity">
    <text evidence="6">Belongs to the peptidase M48 family.</text>
</comment>
<dbReference type="GO" id="GO:0016020">
    <property type="term" value="C:membrane"/>
    <property type="evidence" value="ECO:0007669"/>
    <property type="project" value="TreeGrafter"/>
</dbReference>